<dbReference type="InterPro" id="IPR025991">
    <property type="entry name" value="Chemoreceptor_zinc-bind_dom"/>
</dbReference>
<protein>
    <submittedName>
        <fullName evidence="2">CZB domain-containing protein</fullName>
    </submittedName>
</protein>
<sequence length="117" mass="12669">MNLEDAVKNHAEWRLKFRRAISQKERMDAATIGKDNCCAVGQWLHGEGGTRWGRTPEFMKAMDKHKAFHVQAGRVAGLVNAGKYAEAEAALGNGTPYANASNEVGVAFIALKKAAAL</sequence>
<dbReference type="Pfam" id="PF13682">
    <property type="entry name" value="CZB"/>
    <property type="match status" value="1"/>
</dbReference>
<feature type="domain" description="Chemoreceptor zinc-binding" evidence="1">
    <location>
        <begin position="10"/>
        <end position="75"/>
    </location>
</feature>
<dbReference type="EMBL" id="JBALHR010000001">
    <property type="protein sequence ID" value="MEH7826927.1"/>
    <property type="molecule type" value="Genomic_DNA"/>
</dbReference>
<proteinExistence type="predicted"/>
<evidence type="ECO:0000313" key="3">
    <source>
        <dbReference type="Proteomes" id="UP001431963"/>
    </source>
</evidence>
<gene>
    <name evidence="2" type="ORF">V6590_02075</name>
</gene>
<organism evidence="2 3">
    <name type="scientific">Gemmobacter denitrificans</name>
    <dbReference type="NCBI Taxonomy" id="3123040"/>
    <lineage>
        <taxon>Bacteria</taxon>
        <taxon>Pseudomonadati</taxon>
        <taxon>Pseudomonadota</taxon>
        <taxon>Alphaproteobacteria</taxon>
        <taxon>Rhodobacterales</taxon>
        <taxon>Paracoccaceae</taxon>
        <taxon>Gemmobacter</taxon>
    </lineage>
</organism>
<evidence type="ECO:0000259" key="1">
    <source>
        <dbReference type="Pfam" id="PF13682"/>
    </source>
</evidence>
<dbReference type="RefSeq" id="WP_335418800.1">
    <property type="nucleotide sequence ID" value="NZ_JBALHR010000001.1"/>
</dbReference>
<comment type="caution">
    <text evidence="2">The sequence shown here is derived from an EMBL/GenBank/DDBJ whole genome shotgun (WGS) entry which is preliminary data.</text>
</comment>
<dbReference type="Proteomes" id="UP001431963">
    <property type="component" value="Unassembled WGS sequence"/>
</dbReference>
<dbReference type="Gene3D" id="1.20.120.30">
    <property type="entry name" value="Aspartate receptor, ligand-binding domain"/>
    <property type="match status" value="1"/>
</dbReference>
<evidence type="ECO:0000313" key="2">
    <source>
        <dbReference type="EMBL" id="MEH7826927.1"/>
    </source>
</evidence>
<reference evidence="2" key="1">
    <citation type="submission" date="2024-02" db="EMBL/GenBank/DDBJ databases">
        <title>Genome sequences of strain Gemmobacter sp. JM10B15.</title>
        <authorList>
            <person name="Zhang M."/>
        </authorList>
    </citation>
    <scope>NUCLEOTIDE SEQUENCE</scope>
    <source>
        <strain evidence="2">JM10B15</strain>
    </source>
</reference>
<keyword evidence="3" id="KW-1185">Reference proteome</keyword>
<accession>A0ABU8BRQ0</accession>
<name>A0ABU8BRQ0_9RHOB</name>